<evidence type="ECO:0000256" key="2">
    <source>
        <dbReference type="ARBA" id="ARBA00022917"/>
    </source>
</evidence>
<gene>
    <name evidence="4" type="ORF">METZ01_LOCUS284141</name>
</gene>
<name>A0A382L8A2_9ZZZZ</name>
<protein>
    <recommendedName>
        <fullName evidence="3">Formyl transferase C-terminal domain-containing protein</fullName>
    </recommendedName>
</protein>
<evidence type="ECO:0000313" key="4">
    <source>
        <dbReference type="EMBL" id="SVC31287.1"/>
    </source>
</evidence>
<dbReference type="Gene3D" id="3.10.25.10">
    <property type="entry name" value="Formyl transferase, C-terminal domain"/>
    <property type="match status" value="1"/>
</dbReference>
<dbReference type="PANTHER" id="PTHR11138">
    <property type="entry name" value="METHIONYL-TRNA FORMYLTRANSFERASE"/>
    <property type="match status" value="1"/>
</dbReference>
<evidence type="ECO:0000259" key="3">
    <source>
        <dbReference type="Pfam" id="PF02911"/>
    </source>
</evidence>
<dbReference type="GO" id="GO:0005829">
    <property type="term" value="C:cytosol"/>
    <property type="evidence" value="ECO:0007669"/>
    <property type="project" value="TreeGrafter"/>
</dbReference>
<dbReference type="EMBL" id="UINC01084542">
    <property type="protein sequence ID" value="SVC31287.1"/>
    <property type="molecule type" value="Genomic_DNA"/>
</dbReference>
<dbReference type="InterPro" id="IPR037022">
    <property type="entry name" value="Formyl_trans_C_sf"/>
</dbReference>
<organism evidence="4">
    <name type="scientific">marine metagenome</name>
    <dbReference type="NCBI Taxonomy" id="408172"/>
    <lineage>
        <taxon>unclassified sequences</taxon>
        <taxon>metagenomes</taxon>
        <taxon>ecological metagenomes</taxon>
    </lineage>
</organism>
<dbReference type="PANTHER" id="PTHR11138:SF5">
    <property type="entry name" value="METHIONYL-TRNA FORMYLTRANSFERASE, MITOCHONDRIAL"/>
    <property type="match status" value="1"/>
</dbReference>
<dbReference type="Pfam" id="PF02911">
    <property type="entry name" value="Formyl_trans_C"/>
    <property type="match status" value="1"/>
</dbReference>
<dbReference type="CDD" id="cd08704">
    <property type="entry name" value="Met_tRNA_FMT_C"/>
    <property type="match status" value="1"/>
</dbReference>
<dbReference type="AlphaFoldDB" id="A0A382L8A2"/>
<dbReference type="SUPFAM" id="SSF50486">
    <property type="entry name" value="FMT C-terminal domain-like"/>
    <property type="match status" value="1"/>
</dbReference>
<keyword evidence="1" id="KW-0808">Transferase</keyword>
<evidence type="ECO:0000256" key="1">
    <source>
        <dbReference type="ARBA" id="ARBA00022679"/>
    </source>
</evidence>
<keyword evidence="2" id="KW-0648">Protein biosynthesis</keyword>
<dbReference type="InterPro" id="IPR044135">
    <property type="entry name" value="Met-tRNA-FMT_C"/>
</dbReference>
<proteinExistence type="predicted"/>
<reference evidence="4" key="1">
    <citation type="submission" date="2018-05" db="EMBL/GenBank/DDBJ databases">
        <authorList>
            <person name="Lanie J.A."/>
            <person name="Ng W.-L."/>
            <person name="Kazmierczak K.M."/>
            <person name="Andrzejewski T.M."/>
            <person name="Davidsen T.M."/>
            <person name="Wayne K.J."/>
            <person name="Tettelin H."/>
            <person name="Glass J.I."/>
            <person name="Rusch D."/>
            <person name="Podicherti R."/>
            <person name="Tsui H.-C.T."/>
            <person name="Winkler M.E."/>
        </authorList>
    </citation>
    <scope>NUCLEOTIDE SEQUENCE</scope>
</reference>
<sequence>REATYAKKFDKKDGRIDWRRPSIKIHNFIRALQPFPSAFSLWKKDRVQIHKSVPLPSKRPDRRPGTILSVDKEMIRVACNDGEVGLLELQPQNKRRMSAEEFINGYGAKKDAFFA</sequence>
<dbReference type="InterPro" id="IPR011034">
    <property type="entry name" value="Formyl_transferase-like_C_sf"/>
</dbReference>
<accession>A0A382L8A2</accession>
<feature type="non-terminal residue" evidence="4">
    <location>
        <position position="1"/>
    </location>
</feature>
<dbReference type="GO" id="GO:0004479">
    <property type="term" value="F:methionyl-tRNA formyltransferase activity"/>
    <property type="evidence" value="ECO:0007669"/>
    <property type="project" value="TreeGrafter"/>
</dbReference>
<dbReference type="InterPro" id="IPR005793">
    <property type="entry name" value="Formyl_trans_C"/>
</dbReference>
<feature type="domain" description="Formyl transferase C-terminal" evidence="3">
    <location>
        <begin position="9"/>
        <end position="106"/>
    </location>
</feature>